<feature type="transmembrane region" description="Helical" evidence="1">
    <location>
        <begin position="46"/>
        <end position="63"/>
    </location>
</feature>
<evidence type="ECO:0000313" key="2">
    <source>
        <dbReference type="EMBL" id="MDQ0324189.1"/>
    </source>
</evidence>
<accession>A0ABU0C2L9</accession>
<name>A0ABU0C2L9_9BRAD</name>
<keyword evidence="1" id="KW-1133">Transmembrane helix</keyword>
<comment type="caution">
    <text evidence="2">The sequence shown here is derived from an EMBL/GenBank/DDBJ whole genome shotgun (WGS) entry which is preliminary data.</text>
</comment>
<evidence type="ECO:0000256" key="1">
    <source>
        <dbReference type="SAM" id="Phobius"/>
    </source>
</evidence>
<protein>
    <submittedName>
        <fullName evidence="2">Heme A synthase</fullName>
    </submittedName>
</protein>
<keyword evidence="1" id="KW-0812">Transmembrane</keyword>
<gene>
    <name evidence="2" type="ORF">J2R99_000038</name>
</gene>
<proteinExistence type="predicted"/>
<organism evidence="2 3">
    <name type="scientific">Rhodopseudomonas julia</name>
    <dbReference type="NCBI Taxonomy" id="200617"/>
    <lineage>
        <taxon>Bacteria</taxon>
        <taxon>Pseudomonadati</taxon>
        <taxon>Pseudomonadota</taxon>
        <taxon>Alphaproteobacteria</taxon>
        <taxon>Hyphomicrobiales</taxon>
        <taxon>Nitrobacteraceae</taxon>
        <taxon>Rhodopseudomonas</taxon>
    </lineage>
</organism>
<dbReference type="RefSeq" id="WP_307152504.1">
    <property type="nucleotide sequence ID" value="NZ_JAUSUK010000001.1"/>
</dbReference>
<reference evidence="2 3" key="1">
    <citation type="submission" date="2023-07" db="EMBL/GenBank/DDBJ databases">
        <title>Genomic Encyclopedia of Type Strains, Phase IV (KMG-IV): sequencing the most valuable type-strain genomes for metagenomic binning, comparative biology and taxonomic classification.</title>
        <authorList>
            <person name="Goeker M."/>
        </authorList>
    </citation>
    <scope>NUCLEOTIDE SEQUENCE [LARGE SCALE GENOMIC DNA]</scope>
    <source>
        <strain evidence="2 3">DSM 11549</strain>
    </source>
</reference>
<keyword evidence="3" id="KW-1185">Reference proteome</keyword>
<sequence length="170" mass="17903">MASLVRDPTDTIVKPAVIALLVVSGVTGIMMLTHRYSDLVRFAHEWLSVVFIIAALWLLVRNWRAFVRSVKRRSGRGAFGVALVASVALTGMTGNAQHVSPATVLQALSSAPLEKAAPAFGLEPEIALAMLRQAGIKASLGDTLSTIGARNGTNGAEIASRLAEQAQASE</sequence>
<dbReference type="EMBL" id="JAUSUK010000001">
    <property type="protein sequence ID" value="MDQ0324189.1"/>
    <property type="molecule type" value="Genomic_DNA"/>
</dbReference>
<feature type="transmembrane region" description="Helical" evidence="1">
    <location>
        <begin position="12"/>
        <end position="34"/>
    </location>
</feature>
<keyword evidence="1" id="KW-0472">Membrane</keyword>
<dbReference type="Proteomes" id="UP001230253">
    <property type="component" value="Unassembled WGS sequence"/>
</dbReference>
<evidence type="ECO:0000313" key="3">
    <source>
        <dbReference type="Proteomes" id="UP001230253"/>
    </source>
</evidence>